<dbReference type="Pfam" id="PF14008">
    <property type="entry name" value="Metallophos_C"/>
    <property type="match status" value="1"/>
</dbReference>
<dbReference type="InterPro" id="IPR025733">
    <property type="entry name" value="PAPs_C"/>
</dbReference>
<protein>
    <recommendedName>
        <fullName evidence="3">Purple acid phosphatase</fullName>
        <ecNumber evidence="3">3.1.3.2</ecNumber>
    </recommendedName>
</protein>
<evidence type="ECO:0000313" key="5">
    <source>
        <dbReference type="EMBL" id="ODQ70707.1"/>
    </source>
</evidence>
<dbReference type="InterPro" id="IPR029052">
    <property type="entry name" value="Metallo-depent_PP-like"/>
</dbReference>
<dbReference type="OrthoDB" id="45007at2759"/>
<accession>A0A1E3Q0Y9</accession>
<dbReference type="GO" id="GO:0003993">
    <property type="term" value="F:acid phosphatase activity"/>
    <property type="evidence" value="ECO:0007669"/>
    <property type="project" value="UniProtKB-EC"/>
</dbReference>
<feature type="signal peptide" evidence="3">
    <location>
        <begin position="1"/>
        <end position="17"/>
    </location>
</feature>
<dbReference type="Pfam" id="PF00149">
    <property type="entry name" value="Metallophos"/>
    <property type="match status" value="1"/>
</dbReference>
<reference evidence="5 6" key="1">
    <citation type="journal article" date="2016" name="Proc. Natl. Acad. Sci. U.S.A.">
        <title>Comparative genomics of biotechnologically important yeasts.</title>
        <authorList>
            <person name="Riley R."/>
            <person name="Haridas S."/>
            <person name="Wolfe K.H."/>
            <person name="Lopes M.R."/>
            <person name="Hittinger C.T."/>
            <person name="Goeker M."/>
            <person name="Salamov A.A."/>
            <person name="Wisecaver J.H."/>
            <person name="Long T.M."/>
            <person name="Calvey C.H."/>
            <person name="Aerts A.L."/>
            <person name="Barry K.W."/>
            <person name="Choi C."/>
            <person name="Clum A."/>
            <person name="Coughlan A.Y."/>
            <person name="Deshpande S."/>
            <person name="Douglass A.P."/>
            <person name="Hanson S.J."/>
            <person name="Klenk H.-P."/>
            <person name="LaButti K.M."/>
            <person name="Lapidus A."/>
            <person name="Lindquist E.A."/>
            <person name="Lipzen A.M."/>
            <person name="Meier-Kolthoff J.P."/>
            <person name="Ohm R.A."/>
            <person name="Otillar R.P."/>
            <person name="Pangilinan J.L."/>
            <person name="Peng Y."/>
            <person name="Rokas A."/>
            <person name="Rosa C.A."/>
            <person name="Scheuner C."/>
            <person name="Sibirny A.A."/>
            <person name="Slot J.C."/>
            <person name="Stielow J.B."/>
            <person name="Sun H."/>
            <person name="Kurtzman C.P."/>
            <person name="Blackwell M."/>
            <person name="Grigoriev I.V."/>
            <person name="Jeffries T.W."/>
        </authorList>
    </citation>
    <scope>NUCLEOTIDE SEQUENCE [LARGE SCALE GENOMIC DNA]</scope>
    <source>
        <strain evidence="5 6">NRRL Y-11557</strain>
    </source>
</reference>
<dbReference type="AlphaFoldDB" id="A0A1E3Q0Y9"/>
<keyword evidence="2" id="KW-0325">Glycoprotein</keyword>
<dbReference type="InterPro" id="IPR015914">
    <property type="entry name" value="PAPs_N"/>
</dbReference>
<dbReference type="InterPro" id="IPR008963">
    <property type="entry name" value="Purple_acid_Pase-like_N"/>
</dbReference>
<dbReference type="Gene3D" id="3.60.21.10">
    <property type="match status" value="1"/>
</dbReference>
<dbReference type="Proteomes" id="UP000094385">
    <property type="component" value="Unassembled WGS sequence"/>
</dbReference>
<name>A0A1E3Q0Y9_LIPST</name>
<keyword evidence="6" id="KW-1185">Reference proteome</keyword>
<gene>
    <name evidence="5" type="ORF">LIPSTDRAFT_5471</name>
</gene>
<dbReference type="PROSITE" id="PS50853">
    <property type="entry name" value="FN3"/>
    <property type="match status" value="1"/>
</dbReference>
<evidence type="ECO:0000259" key="4">
    <source>
        <dbReference type="PROSITE" id="PS50853"/>
    </source>
</evidence>
<sequence length="540" mass="59545">MRSLVLAVLALASSVLAQINVPGQVPINRVEPLQHRLAYAGTTGMTVSWNTYEQINEPTVYYGTDTWDLSSFATGTSVTYATSLTWSNHVKITGLMPNTQYYYVVSNTNCYNCSELTPYTFTTARNAGDYTPYTVAVAVDLGVMGSTGLSTTSKGKITANDSTTIQSLARYMDGFDFLWHPGDIGYADYWLKEQIQKYLTFVPIDKGYEVYNKLLNTFYDEMQPITAQKPYMVGPGNHEANCDNGGTTDPTTNTSYTVDICMEGQRNFTGYRNHFRMPSKESGGLESFWYSFDHGMVHFIQIDTETDLGHGIVGPDEAYGSEGGFDTIGQDAGPFGTMNQQVNWLQKDLASVDRSKTPWIVVSGHRPFYGASHENGVCNECVTAFEPLFLKYNVDLVLAGHVHFYERNAPIKNGTADPNELNNPSAPWYIMNGAAGHYDGLDPIEGSPDYIRYIQNSTYGWSKLTFHNCTHLTHQFVVSGNGTVLDTATLYKNHTCSMTASNSSWTNSSSPVTDHNGSTSLTVSSALFVVVLATVLMVAM</sequence>
<dbReference type="CDD" id="cd00839">
    <property type="entry name" value="MPP_PAPs"/>
    <property type="match status" value="1"/>
</dbReference>
<dbReference type="PANTHER" id="PTHR45867:SF3">
    <property type="entry name" value="ACID PHOSPHATASE TYPE 7"/>
    <property type="match status" value="1"/>
</dbReference>
<dbReference type="EMBL" id="KV454299">
    <property type="protein sequence ID" value="ODQ70707.1"/>
    <property type="molecule type" value="Genomic_DNA"/>
</dbReference>
<dbReference type="PANTHER" id="PTHR45867">
    <property type="entry name" value="PURPLE ACID PHOSPHATASE"/>
    <property type="match status" value="1"/>
</dbReference>
<organism evidence="5 6">
    <name type="scientific">Lipomyces starkeyi NRRL Y-11557</name>
    <dbReference type="NCBI Taxonomy" id="675824"/>
    <lineage>
        <taxon>Eukaryota</taxon>
        <taxon>Fungi</taxon>
        <taxon>Dikarya</taxon>
        <taxon>Ascomycota</taxon>
        <taxon>Saccharomycotina</taxon>
        <taxon>Lipomycetes</taxon>
        <taxon>Lipomycetales</taxon>
        <taxon>Lipomycetaceae</taxon>
        <taxon>Lipomyces</taxon>
    </lineage>
</organism>
<evidence type="ECO:0000313" key="6">
    <source>
        <dbReference type="Proteomes" id="UP000094385"/>
    </source>
</evidence>
<keyword evidence="3" id="KW-0378">Hydrolase</keyword>
<feature type="domain" description="Fibronectin type-III" evidence="4">
    <location>
        <begin position="29"/>
        <end position="127"/>
    </location>
</feature>
<feature type="chain" id="PRO_5009027365" description="Purple acid phosphatase" evidence="3">
    <location>
        <begin position="18"/>
        <end position="540"/>
    </location>
</feature>
<dbReference type="InterPro" id="IPR041792">
    <property type="entry name" value="MPP_PAP"/>
</dbReference>
<dbReference type="Gene3D" id="2.60.40.380">
    <property type="entry name" value="Purple acid phosphatase-like, N-terminal"/>
    <property type="match status" value="1"/>
</dbReference>
<evidence type="ECO:0000256" key="3">
    <source>
        <dbReference type="RuleBase" id="RU361203"/>
    </source>
</evidence>
<comment type="similarity">
    <text evidence="3">Belongs to the metallophosphoesterase superfamily. Purple acid phosphatase family.</text>
</comment>
<dbReference type="Pfam" id="PF16656">
    <property type="entry name" value="Pur_ac_phosph_N"/>
    <property type="match status" value="1"/>
</dbReference>
<dbReference type="CDD" id="cd00063">
    <property type="entry name" value="FN3"/>
    <property type="match status" value="1"/>
</dbReference>
<comment type="catalytic activity">
    <reaction evidence="3">
        <text>a phosphate monoester + H2O = an alcohol + phosphate</text>
        <dbReference type="Rhea" id="RHEA:15017"/>
        <dbReference type="ChEBI" id="CHEBI:15377"/>
        <dbReference type="ChEBI" id="CHEBI:30879"/>
        <dbReference type="ChEBI" id="CHEBI:43474"/>
        <dbReference type="ChEBI" id="CHEBI:67140"/>
        <dbReference type="EC" id="3.1.3.2"/>
    </reaction>
</comment>
<dbReference type="SUPFAM" id="SSF49363">
    <property type="entry name" value="Purple acid phosphatase, N-terminal domain"/>
    <property type="match status" value="1"/>
</dbReference>
<evidence type="ECO:0000256" key="1">
    <source>
        <dbReference type="ARBA" id="ARBA00022729"/>
    </source>
</evidence>
<dbReference type="EC" id="3.1.3.2" evidence="3"/>
<dbReference type="InterPro" id="IPR004843">
    <property type="entry name" value="Calcineurin-like_PHP"/>
</dbReference>
<evidence type="ECO:0000256" key="2">
    <source>
        <dbReference type="ARBA" id="ARBA00023180"/>
    </source>
</evidence>
<proteinExistence type="inferred from homology"/>
<dbReference type="STRING" id="675824.A0A1E3Q0Y9"/>
<dbReference type="GO" id="GO:0046872">
    <property type="term" value="F:metal ion binding"/>
    <property type="evidence" value="ECO:0007669"/>
    <property type="project" value="InterPro"/>
</dbReference>
<dbReference type="SUPFAM" id="SSF56300">
    <property type="entry name" value="Metallo-dependent phosphatases"/>
    <property type="match status" value="1"/>
</dbReference>
<keyword evidence="1 3" id="KW-0732">Signal</keyword>
<dbReference type="InterPro" id="IPR003961">
    <property type="entry name" value="FN3_dom"/>
</dbReference>